<accession>A0A9P4QTW2</accession>
<protein>
    <recommendedName>
        <fullName evidence="3">F-box domain-containing protein</fullName>
    </recommendedName>
</protein>
<keyword evidence="2" id="KW-1185">Reference proteome</keyword>
<sequence>MQSPILRLPNELLFKIAASIKGPDRQKTLLGLALNCKHLRPIAQEELCGMPSLSIDRVPSLVSLLVEFPGLSNKIESLKFLDYLYRLYDLENTPGGPYTSKDIISWCSVIVKSVNLDSEMTNEWMSDLMAGSSLAFTMVMLAATPQLGNLTIAWYPGKILTDYNNPDYVAPVLKASFANIESLAIHANRGWAITKEYDPRIRLDAFTSLKHLHVPMQTLRSIGLPLYFQRRIGLGFIQRICVHGVPVYRTLETITVFECDSSVFRKTTSICNAKDARFPNL</sequence>
<dbReference type="AlphaFoldDB" id="A0A9P4QTW2"/>
<reference evidence="1" key="1">
    <citation type="journal article" date="2020" name="Stud. Mycol.">
        <title>101 Dothideomycetes genomes: a test case for predicting lifestyles and emergence of pathogens.</title>
        <authorList>
            <person name="Haridas S."/>
            <person name="Albert R."/>
            <person name="Binder M."/>
            <person name="Bloem J."/>
            <person name="Labutti K."/>
            <person name="Salamov A."/>
            <person name="Andreopoulos B."/>
            <person name="Baker S."/>
            <person name="Barry K."/>
            <person name="Bills G."/>
            <person name="Bluhm B."/>
            <person name="Cannon C."/>
            <person name="Castanera R."/>
            <person name="Culley D."/>
            <person name="Daum C."/>
            <person name="Ezra D."/>
            <person name="Gonzalez J."/>
            <person name="Henrissat B."/>
            <person name="Kuo A."/>
            <person name="Liang C."/>
            <person name="Lipzen A."/>
            <person name="Lutzoni F."/>
            <person name="Magnuson J."/>
            <person name="Mondo S."/>
            <person name="Nolan M."/>
            <person name="Ohm R."/>
            <person name="Pangilinan J."/>
            <person name="Park H.-J."/>
            <person name="Ramirez L."/>
            <person name="Alfaro M."/>
            <person name="Sun H."/>
            <person name="Tritt A."/>
            <person name="Yoshinaga Y."/>
            <person name="Zwiers L.-H."/>
            <person name="Turgeon B."/>
            <person name="Goodwin S."/>
            <person name="Spatafora J."/>
            <person name="Crous P."/>
            <person name="Grigoriev I."/>
        </authorList>
    </citation>
    <scope>NUCLEOTIDE SEQUENCE</scope>
    <source>
        <strain evidence="1">CBS 125425</strain>
    </source>
</reference>
<evidence type="ECO:0000313" key="1">
    <source>
        <dbReference type="EMBL" id="KAF2732594.1"/>
    </source>
</evidence>
<dbReference type="EMBL" id="ML996174">
    <property type="protein sequence ID" value="KAF2732594.1"/>
    <property type="molecule type" value="Genomic_DNA"/>
</dbReference>
<organism evidence="1 2">
    <name type="scientific">Polyplosphaeria fusca</name>
    <dbReference type="NCBI Taxonomy" id="682080"/>
    <lineage>
        <taxon>Eukaryota</taxon>
        <taxon>Fungi</taxon>
        <taxon>Dikarya</taxon>
        <taxon>Ascomycota</taxon>
        <taxon>Pezizomycotina</taxon>
        <taxon>Dothideomycetes</taxon>
        <taxon>Pleosporomycetidae</taxon>
        <taxon>Pleosporales</taxon>
        <taxon>Tetraplosphaeriaceae</taxon>
        <taxon>Polyplosphaeria</taxon>
    </lineage>
</organism>
<dbReference type="OrthoDB" id="3690843at2759"/>
<evidence type="ECO:0008006" key="3">
    <source>
        <dbReference type="Google" id="ProtNLM"/>
    </source>
</evidence>
<dbReference type="Proteomes" id="UP000799444">
    <property type="component" value="Unassembled WGS sequence"/>
</dbReference>
<evidence type="ECO:0000313" key="2">
    <source>
        <dbReference type="Proteomes" id="UP000799444"/>
    </source>
</evidence>
<proteinExistence type="predicted"/>
<gene>
    <name evidence="1" type="ORF">EJ04DRAFT_525181</name>
</gene>
<comment type="caution">
    <text evidence="1">The sequence shown here is derived from an EMBL/GenBank/DDBJ whole genome shotgun (WGS) entry which is preliminary data.</text>
</comment>
<name>A0A9P4QTW2_9PLEO</name>